<reference evidence="1" key="2">
    <citation type="submission" date="2020-11" db="EMBL/GenBank/DDBJ databases">
        <authorList>
            <person name="McCartney M.A."/>
            <person name="Auch B."/>
            <person name="Kono T."/>
            <person name="Mallez S."/>
            <person name="Becker A."/>
            <person name="Gohl D.M."/>
            <person name="Silverstein K.A.T."/>
            <person name="Koren S."/>
            <person name="Bechman K.B."/>
            <person name="Herman A."/>
            <person name="Abrahante J.E."/>
            <person name="Garbe J."/>
        </authorList>
    </citation>
    <scope>NUCLEOTIDE SEQUENCE</scope>
    <source>
        <strain evidence="1">Duluth1</strain>
        <tissue evidence="1">Whole animal</tissue>
    </source>
</reference>
<evidence type="ECO:0000313" key="2">
    <source>
        <dbReference type="Proteomes" id="UP000828390"/>
    </source>
</evidence>
<name>A0A9D4ME75_DREPO</name>
<proteinExistence type="predicted"/>
<organism evidence="1 2">
    <name type="scientific">Dreissena polymorpha</name>
    <name type="common">Zebra mussel</name>
    <name type="synonym">Mytilus polymorpha</name>
    <dbReference type="NCBI Taxonomy" id="45954"/>
    <lineage>
        <taxon>Eukaryota</taxon>
        <taxon>Metazoa</taxon>
        <taxon>Spiralia</taxon>
        <taxon>Lophotrochozoa</taxon>
        <taxon>Mollusca</taxon>
        <taxon>Bivalvia</taxon>
        <taxon>Autobranchia</taxon>
        <taxon>Heteroconchia</taxon>
        <taxon>Euheterodonta</taxon>
        <taxon>Imparidentia</taxon>
        <taxon>Neoheterodontei</taxon>
        <taxon>Myida</taxon>
        <taxon>Dreissenoidea</taxon>
        <taxon>Dreissenidae</taxon>
        <taxon>Dreissena</taxon>
    </lineage>
</organism>
<dbReference type="Proteomes" id="UP000828390">
    <property type="component" value="Unassembled WGS sequence"/>
</dbReference>
<gene>
    <name evidence="1" type="ORF">DPMN_038981</name>
</gene>
<keyword evidence="2" id="KW-1185">Reference proteome</keyword>
<evidence type="ECO:0000313" key="1">
    <source>
        <dbReference type="EMBL" id="KAH3875705.1"/>
    </source>
</evidence>
<accession>A0A9D4ME75</accession>
<reference evidence="1" key="1">
    <citation type="journal article" date="2019" name="bioRxiv">
        <title>The Genome of the Zebra Mussel, Dreissena polymorpha: A Resource for Invasive Species Research.</title>
        <authorList>
            <person name="McCartney M.A."/>
            <person name="Auch B."/>
            <person name="Kono T."/>
            <person name="Mallez S."/>
            <person name="Zhang Y."/>
            <person name="Obille A."/>
            <person name="Becker A."/>
            <person name="Abrahante J.E."/>
            <person name="Garbe J."/>
            <person name="Badalamenti J.P."/>
            <person name="Herman A."/>
            <person name="Mangelson H."/>
            <person name="Liachko I."/>
            <person name="Sullivan S."/>
            <person name="Sone E.D."/>
            <person name="Koren S."/>
            <person name="Silverstein K.A.T."/>
            <person name="Beckman K.B."/>
            <person name="Gohl D.M."/>
        </authorList>
    </citation>
    <scope>NUCLEOTIDE SEQUENCE</scope>
    <source>
        <strain evidence="1">Duluth1</strain>
        <tissue evidence="1">Whole animal</tissue>
    </source>
</reference>
<dbReference type="EMBL" id="JAIWYP010000002">
    <property type="protein sequence ID" value="KAH3875705.1"/>
    <property type="molecule type" value="Genomic_DNA"/>
</dbReference>
<comment type="caution">
    <text evidence="1">The sequence shown here is derived from an EMBL/GenBank/DDBJ whole genome shotgun (WGS) entry which is preliminary data.</text>
</comment>
<sequence length="58" mass="6304">MDANLVAELMEGRPGPLPMDIAQEAAELRARGWTSDQISDTLGDKMQLRFSNLMAAVA</sequence>
<protein>
    <submittedName>
        <fullName evidence="1">Uncharacterized protein</fullName>
    </submittedName>
</protein>
<dbReference type="AlphaFoldDB" id="A0A9D4ME75"/>